<dbReference type="Gene3D" id="6.10.140.140">
    <property type="match status" value="1"/>
</dbReference>
<dbReference type="SMART" id="SM00355">
    <property type="entry name" value="ZnF_C2H2"/>
    <property type="match status" value="7"/>
</dbReference>
<dbReference type="InterPro" id="IPR001909">
    <property type="entry name" value="KRAB"/>
</dbReference>
<dbReference type="InterPro" id="IPR036236">
    <property type="entry name" value="Znf_C2H2_sf"/>
</dbReference>
<dbReference type="FunFam" id="3.30.160.60:FF:000016">
    <property type="entry name" value="zinc finger protein 37 homolog"/>
    <property type="match status" value="5"/>
</dbReference>
<evidence type="ECO:0000256" key="8">
    <source>
        <dbReference type="PROSITE-ProRule" id="PRU00042"/>
    </source>
</evidence>
<dbReference type="SMART" id="SM00349">
    <property type="entry name" value="KRAB"/>
    <property type="match status" value="1"/>
</dbReference>
<dbReference type="Gene3D" id="3.30.160.60">
    <property type="entry name" value="Classic Zinc Finger"/>
    <property type="match status" value="7"/>
</dbReference>
<dbReference type="GO" id="GO:0000981">
    <property type="term" value="F:DNA-binding transcription factor activity, RNA polymerase II-specific"/>
    <property type="evidence" value="ECO:0007669"/>
    <property type="project" value="TreeGrafter"/>
</dbReference>
<dbReference type="SUPFAM" id="SSF109640">
    <property type="entry name" value="KRAB domain (Kruppel-associated box)"/>
    <property type="match status" value="1"/>
</dbReference>
<keyword evidence="2" id="KW-0479">Metal-binding</keyword>
<dbReference type="Ensembl" id="ENSCAFT00020028872.1">
    <property type="protein sequence ID" value="ENSCAFP00020025021.1"/>
    <property type="gene ID" value="ENSCAFG00020019655.1"/>
</dbReference>
<keyword evidence="3" id="KW-0677">Repeat</keyword>
<keyword evidence="7" id="KW-0539">Nucleus</keyword>
<evidence type="ECO:0000256" key="3">
    <source>
        <dbReference type="ARBA" id="ARBA00022737"/>
    </source>
</evidence>
<feature type="domain" description="C2H2-type" evidence="10">
    <location>
        <begin position="457"/>
        <end position="484"/>
    </location>
</feature>
<feature type="domain" description="C2H2-type" evidence="10">
    <location>
        <begin position="373"/>
        <end position="400"/>
    </location>
</feature>
<feature type="compositionally biased region" description="Polar residues" evidence="9">
    <location>
        <begin position="299"/>
        <end position="309"/>
    </location>
</feature>
<evidence type="ECO:0000256" key="6">
    <source>
        <dbReference type="ARBA" id="ARBA00023125"/>
    </source>
</evidence>
<dbReference type="PANTHER" id="PTHR24381:SF390">
    <property type="entry name" value="ZINC FINGER PROTEIN 37 HOMOLOG"/>
    <property type="match status" value="1"/>
</dbReference>
<dbReference type="GO" id="GO:0008270">
    <property type="term" value="F:zinc ion binding"/>
    <property type="evidence" value="ECO:0007669"/>
    <property type="project" value="UniProtKB-KW"/>
</dbReference>
<accession>A0A8C0L628</accession>
<evidence type="ECO:0000313" key="12">
    <source>
        <dbReference type="Ensembl" id="ENSCAFP00020025021.1"/>
    </source>
</evidence>
<dbReference type="GO" id="GO:0000977">
    <property type="term" value="F:RNA polymerase II transcription regulatory region sequence-specific DNA binding"/>
    <property type="evidence" value="ECO:0007669"/>
    <property type="project" value="TreeGrafter"/>
</dbReference>
<evidence type="ECO:0000256" key="1">
    <source>
        <dbReference type="ARBA" id="ARBA00004123"/>
    </source>
</evidence>
<evidence type="ECO:0000259" key="10">
    <source>
        <dbReference type="PROSITE" id="PS50157"/>
    </source>
</evidence>
<dbReference type="CDD" id="cd07765">
    <property type="entry name" value="KRAB_A-box"/>
    <property type="match status" value="1"/>
</dbReference>
<feature type="region of interest" description="Disordered" evidence="9">
    <location>
        <begin position="293"/>
        <end position="315"/>
    </location>
</feature>
<keyword evidence="4 8" id="KW-0863">Zinc-finger</keyword>
<dbReference type="PANTHER" id="PTHR24381">
    <property type="entry name" value="ZINC FINGER PROTEIN"/>
    <property type="match status" value="1"/>
</dbReference>
<keyword evidence="13" id="KW-1185">Reference proteome</keyword>
<protein>
    <submittedName>
        <fullName evidence="12">Zinc finger protein 514</fullName>
    </submittedName>
</protein>
<evidence type="ECO:0000256" key="7">
    <source>
        <dbReference type="ARBA" id="ARBA00023242"/>
    </source>
</evidence>
<dbReference type="InterPro" id="IPR013087">
    <property type="entry name" value="Znf_C2H2_type"/>
</dbReference>
<feature type="domain" description="C2H2-type" evidence="10">
    <location>
        <begin position="317"/>
        <end position="344"/>
    </location>
</feature>
<evidence type="ECO:0000256" key="9">
    <source>
        <dbReference type="SAM" id="MobiDB-lite"/>
    </source>
</evidence>
<reference evidence="12" key="1">
    <citation type="submission" date="2025-08" db="UniProtKB">
        <authorList>
            <consortium name="Ensembl"/>
        </authorList>
    </citation>
    <scope>IDENTIFICATION</scope>
</reference>
<dbReference type="FunFam" id="3.30.160.60:FF:002090">
    <property type="entry name" value="Zinc finger protein 473"/>
    <property type="match status" value="1"/>
</dbReference>
<keyword evidence="6" id="KW-0238">DNA-binding</keyword>
<dbReference type="Pfam" id="PF01352">
    <property type="entry name" value="KRAB"/>
    <property type="match status" value="1"/>
</dbReference>
<dbReference type="Pfam" id="PF00096">
    <property type="entry name" value="zf-C2H2"/>
    <property type="match status" value="7"/>
</dbReference>
<evidence type="ECO:0000259" key="11">
    <source>
        <dbReference type="PROSITE" id="PS50805"/>
    </source>
</evidence>
<dbReference type="AlphaFoldDB" id="A0A8C0L628"/>
<feature type="domain" description="C2H2-type" evidence="10">
    <location>
        <begin position="485"/>
        <end position="512"/>
    </location>
</feature>
<proteinExistence type="predicted"/>
<name>A0A8C0L628_CANLU</name>
<evidence type="ECO:0000256" key="4">
    <source>
        <dbReference type="ARBA" id="ARBA00022771"/>
    </source>
</evidence>
<reference evidence="12" key="2">
    <citation type="submission" date="2025-09" db="UniProtKB">
        <authorList>
            <consortium name="Ensembl"/>
        </authorList>
    </citation>
    <scope>IDENTIFICATION</scope>
</reference>
<evidence type="ECO:0000256" key="2">
    <source>
        <dbReference type="ARBA" id="ARBA00022723"/>
    </source>
</evidence>
<feature type="domain" description="KRAB" evidence="11">
    <location>
        <begin position="6"/>
        <end position="190"/>
    </location>
</feature>
<dbReference type="InterPro" id="IPR036051">
    <property type="entry name" value="KRAB_dom_sf"/>
</dbReference>
<dbReference type="PROSITE" id="PS50157">
    <property type="entry name" value="ZINC_FINGER_C2H2_2"/>
    <property type="match status" value="7"/>
</dbReference>
<feature type="domain" description="C2H2-type" evidence="10">
    <location>
        <begin position="345"/>
        <end position="372"/>
    </location>
</feature>
<dbReference type="SUPFAM" id="SSF57667">
    <property type="entry name" value="beta-beta-alpha zinc fingers"/>
    <property type="match status" value="4"/>
</dbReference>
<organism evidence="12 13">
    <name type="scientific">Canis lupus dingo</name>
    <name type="common">dingo</name>
    <dbReference type="NCBI Taxonomy" id="286419"/>
    <lineage>
        <taxon>Eukaryota</taxon>
        <taxon>Metazoa</taxon>
        <taxon>Chordata</taxon>
        <taxon>Craniata</taxon>
        <taxon>Vertebrata</taxon>
        <taxon>Euteleostomi</taxon>
        <taxon>Mammalia</taxon>
        <taxon>Eutheria</taxon>
        <taxon>Laurasiatheria</taxon>
        <taxon>Carnivora</taxon>
        <taxon>Caniformia</taxon>
        <taxon>Canidae</taxon>
        <taxon>Canis</taxon>
    </lineage>
</organism>
<feature type="domain" description="C2H2-type" evidence="10">
    <location>
        <begin position="401"/>
        <end position="428"/>
    </location>
</feature>
<comment type="subcellular location">
    <subcellularLocation>
        <location evidence="1">Nucleus</location>
    </subcellularLocation>
</comment>
<dbReference type="GeneTree" id="ENSGT00940000163499"/>
<dbReference type="PROSITE" id="PS50805">
    <property type="entry name" value="KRAB"/>
    <property type="match status" value="1"/>
</dbReference>
<evidence type="ECO:0000256" key="5">
    <source>
        <dbReference type="ARBA" id="ARBA00022833"/>
    </source>
</evidence>
<dbReference type="FunFam" id="3.30.160.60:FF:002343">
    <property type="entry name" value="Zinc finger protein 33A"/>
    <property type="match status" value="1"/>
</dbReference>
<evidence type="ECO:0000313" key="13">
    <source>
        <dbReference type="Proteomes" id="UP000694391"/>
    </source>
</evidence>
<keyword evidence="5" id="KW-0862">Zinc</keyword>
<dbReference type="PROSITE" id="PS00028">
    <property type="entry name" value="ZINC_FINGER_C2H2_1"/>
    <property type="match status" value="7"/>
</dbReference>
<feature type="domain" description="C2H2-type" evidence="10">
    <location>
        <begin position="429"/>
        <end position="456"/>
    </location>
</feature>
<dbReference type="GO" id="GO:0005634">
    <property type="term" value="C:nucleus"/>
    <property type="evidence" value="ECO:0007669"/>
    <property type="project" value="UniProtKB-SubCell"/>
</dbReference>
<dbReference type="Proteomes" id="UP000694391">
    <property type="component" value="Unplaced"/>
</dbReference>
<sequence length="513" mass="58435">MFQDLMTFEDVAVEFTQWEWGQLDPAQKDLYSEVMLENFKNLASLGELGSSKAQCLPIRPAIFISLVFKNLEFLGLLAEFCPGVMESDIYTVFGVLMPKKGPVPYEIVISFMILLLMFYNAYSLETLHTYSISPPERPRAKPLASNICSHGPFLFLPSGLPVSKPYVISQLEEGKEPCVLEGEISTDWEKKPKVKESVLNQGISKEDLLQTTPVEKHIRDELCFCQLKATRGHDDQLEIHPKDQETHLKEISITHKSTTLRTDHEWSELGRSLGLRSVFANQHSVLIREGSYKSDTEFRQTSGRNNSPRTHPGKKPCKCNECGKSFHFQSELRRHQRCHTGEKPYECSECGRAFGHISSLIKHQRTHTGEKPYECSECGRAFSQSSSLVLHYRFHTGEKPYKCNECGRAFGHTSSLIKHQRTHTGEKPYECRECGRTFSQSSSLIVHYRFHTGEKPYQCNKCGRAFSQSSSLTQHYRFHTGEKPYKCNECGRAFAHTASLIKHQKSHAGKKAI</sequence>